<feature type="domain" description="Zinc finger PHD-type" evidence="5">
    <location>
        <begin position="34"/>
        <end position="94"/>
    </location>
</feature>
<feature type="compositionally biased region" description="Basic and acidic residues" evidence="4">
    <location>
        <begin position="38"/>
        <end position="47"/>
    </location>
</feature>
<dbReference type="GO" id="GO:0008270">
    <property type="term" value="F:zinc ion binding"/>
    <property type="evidence" value="ECO:0007669"/>
    <property type="project" value="UniProtKB-KW"/>
</dbReference>
<evidence type="ECO:0000256" key="1">
    <source>
        <dbReference type="ARBA" id="ARBA00022723"/>
    </source>
</evidence>
<dbReference type="InterPro" id="IPR001965">
    <property type="entry name" value="Znf_PHD"/>
</dbReference>
<name>A0A1Y6LXJ4_ZYMTR</name>
<dbReference type="SUPFAM" id="SSF57903">
    <property type="entry name" value="FYVE/PHD zinc finger"/>
    <property type="match status" value="1"/>
</dbReference>
<sequence length="237" mass="25675">MPSVLKPQVKSTTQPTKGSKAQRLNSIPMPDKTSCLCGRKDPPERAGRPLLPGSTTSAKCEACENWQHVVCMGVRDMFEGRAQEPDHYFCHECAKLAWEADYTKPRSGSPTSQAHAETWDALERDEKEGDIVRRRVEAWKKEPDGVGALRPFKIPAARPVEGKRGGFKLKLKNTRGGSNAKKADKGAGGVRYAPGDGSGAGMPVRESGALAGRAVRVPVKVQGTGEDDSPERSPERD</sequence>
<protein>
    <recommendedName>
        <fullName evidence="5">Zinc finger PHD-type domain-containing protein</fullName>
    </recommendedName>
</protein>
<dbReference type="AlphaFoldDB" id="A0A1Y6LXJ4"/>
<gene>
    <name evidence="6" type="ORF">ZT1A5_G8856</name>
</gene>
<evidence type="ECO:0000313" key="6">
    <source>
        <dbReference type="EMBL" id="SMY27411.1"/>
    </source>
</evidence>
<evidence type="ECO:0000313" key="7">
    <source>
        <dbReference type="Proteomes" id="UP000215453"/>
    </source>
</evidence>
<evidence type="ECO:0000259" key="5">
    <source>
        <dbReference type="SMART" id="SM00249"/>
    </source>
</evidence>
<organism evidence="6 7">
    <name type="scientific">Zymoseptoria tritici ST99CH_1A5</name>
    <dbReference type="NCBI Taxonomy" id="1276529"/>
    <lineage>
        <taxon>Eukaryota</taxon>
        <taxon>Fungi</taxon>
        <taxon>Dikarya</taxon>
        <taxon>Ascomycota</taxon>
        <taxon>Pezizomycotina</taxon>
        <taxon>Dothideomycetes</taxon>
        <taxon>Dothideomycetidae</taxon>
        <taxon>Mycosphaerellales</taxon>
        <taxon>Mycosphaerellaceae</taxon>
        <taxon>Zymoseptoria</taxon>
    </lineage>
</organism>
<evidence type="ECO:0000256" key="4">
    <source>
        <dbReference type="SAM" id="MobiDB-lite"/>
    </source>
</evidence>
<dbReference type="SMART" id="SM00249">
    <property type="entry name" value="PHD"/>
    <property type="match status" value="1"/>
</dbReference>
<proteinExistence type="predicted"/>
<evidence type="ECO:0000256" key="2">
    <source>
        <dbReference type="ARBA" id="ARBA00022771"/>
    </source>
</evidence>
<keyword evidence="3" id="KW-0862">Zinc</keyword>
<keyword evidence="2" id="KW-0863">Zinc-finger</keyword>
<feature type="region of interest" description="Disordered" evidence="4">
    <location>
        <begin position="1"/>
        <end position="56"/>
    </location>
</feature>
<feature type="compositionally biased region" description="Polar residues" evidence="4">
    <location>
        <begin position="9"/>
        <end position="25"/>
    </location>
</feature>
<keyword evidence="1" id="KW-0479">Metal-binding</keyword>
<dbReference type="Proteomes" id="UP000215453">
    <property type="component" value="Chromosome 9"/>
</dbReference>
<dbReference type="EMBL" id="LT882684">
    <property type="protein sequence ID" value="SMY27411.1"/>
    <property type="molecule type" value="Genomic_DNA"/>
</dbReference>
<dbReference type="InterPro" id="IPR011011">
    <property type="entry name" value="Znf_FYVE_PHD"/>
</dbReference>
<dbReference type="Gene3D" id="3.30.40.10">
    <property type="entry name" value="Zinc/RING finger domain, C3HC4 (zinc finger)"/>
    <property type="match status" value="1"/>
</dbReference>
<evidence type="ECO:0000256" key="3">
    <source>
        <dbReference type="ARBA" id="ARBA00022833"/>
    </source>
</evidence>
<dbReference type="InterPro" id="IPR013083">
    <property type="entry name" value="Znf_RING/FYVE/PHD"/>
</dbReference>
<accession>A0A1Y6LXJ4</accession>
<feature type="region of interest" description="Disordered" evidence="4">
    <location>
        <begin position="165"/>
        <end position="237"/>
    </location>
</feature>
<reference evidence="6 7" key="1">
    <citation type="submission" date="2016-10" db="EMBL/GenBank/DDBJ databases">
        <authorList>
            <person name="Varghese N."/>
        </authorList>
    </citation>
    <scope>NUCLEOTIDE SEQUENCE [LARGE SCALE GENOMIC DNA]</scope>
</reference>